<name>A0A6H5GTA6_9HEMI</name>
<gene>
    <name evidence="1" type="ORF">NTEN_LOCUS12934</name>
</gene>
<accession>A0A6H5GTA6</accession>
<keyword evidence="2" id="KW-1185">Reference proteome</keyword>
<reference evidence="1 2" key="1">
    <citation type="submission" date="2020-02" db="EMBL/GenBank/DDBJ databases">
        <authorList>
            <person name="Ferguson B K."/>
        </authorList>
    </citation>
    <scope>NUCLEOTIDE SEQUENCE [LARGE SCALE GENOMIC DNA]</scope>
</reference>
<dbReference type="AlphaFoldDB" id="A0A6H5GTA6"/>
<dbReference type="EMBL" id="CADCXU010019162">
    <property type="protein sequence ID" value="CAB0007664.1"/>
    <property type="molecule type" value="Genomic_DNA"/>
</dbReference>
<proteinExistence type="predicted"/>
<organism evidence="1 2">
    <name type="scientific">Nesidiocoris tenuis</name>
    <dbReference type="NCBI Taxonomy" id="355587"/>
    <lineage>
        <taxon>Eukaryota</taxon>
        <taxon>Metazoa</taxon>
        <taxon>Ecdysozoa</taxon>
        <taxon>Arthropoda</taxon>
        <taxon>Hexapoda</taxon>
        <taxon>Insecta</taxon>
        <taxon>Pterygota</taxon>
        <taxon>Neoptera</taxon>
        <taxon>Paraneoptera</taxon>
        <taxon>Hemiptera</taxon>
        <taxon>Heteroptera</taxon>
        <taxon>Panheteroptera</taxon>
        <taxon>Cimicomorpha</taxon>
        <taxon>Miridae</taxon>
        <taxon>Dicyphina</taxon>
        <taxon>Nesidiocoris</taxon>
    </lineage>
</organism>
<evidence type="ECO:0000313" key="1">
    <source>
        <dbReference type="EMBL" id="CAB0007664.1"/>
    </source>
</evidence>
<protein>
    <submittedName>
        <fullName evidence="1">Uncharacterized protein</fullName>
    </submittedName>
</protein>
<dbReference type="Proteomes" id="UP000479000">
    <property type="component" value="Unassembled WGS sequence"/>
</dbReference>
<evidence type="ECO:0000313" key="2">
    <source>
        <dbReference type="Proteomes" id="UP000479000"/>
    </source>
</evidence>
<sequence>MAAQPGGMIGGEPLGNYQGGIQFAPTSFNIHPTRTTRGWKSRRRKMNSIRVLNSWAK</sequence>